<dbReference type="InterPro" id="IPR027815">
    <property type="entry name" value="CSC1/OSCA1-like_cyt"/>
</dbReference>
<feature type="domain" description="CSC1/OSCA1-like cytosolic" evidence="6">
    <location>
        <begin position="116"/>
        <end position="164"/>
    </location>
</feature>
<dbReference type="PANTHER" id="PTHR13018:SF117">
    <property type="entry name" value="CSC1-LIKE PROTEIN RXW8"/>
    <property type="match status" value="1"/>
</dbReference>
<evidence type="ECO:0000256" key="3">
    <source>
        <dbReference type="ARBA" id="ARBA00023303"/>
    </source>
</evidence>
<feature type="transmembrane region" description="Helical" evidence="4">
    <location>
        <begin position="372"/>
        <end position="404"/>
    </location>
</feature>
<keyword evidence="4" id="KW-0812">Transmembrane</keyword>
<name>A0AAN8VUB8_9MAGN</name>
<keyword evidence="3" id="KW-0407">Ion channel</keyword>
<dbReference type="EMBL" id="JBAMMX010000006">
    <property type="protein sequence ID" value="KAK6937939.1"/>
    <property type="molecule type" value="Genomic_DNA"/>
</dbReference>
<keyword evidence="4" id="KW-0472">Membrane</keyword>
<dbReference type="Proteomes" id="UP001370490">
    <property type="component" value="Unassembled WGS sequence"/>
</dbReference>
<dbReference type="GO" id="GO:0005886">
    <property type="term" value="C:plasma membrane"/>
    <property type="evidence" value="ECO:0007669"/>
    <property type="project" value="TreeGrafter"/>
</dbReference>
<keyword evidence="8" id="KW-1185">Reference proteome</keyword>
<proteinExistence type="predicted"/>
<evidence type="ECO:0000256" key="1">
    <source>
        <dbReference type="ARBA" id="ARBA00022837"/>
    </source>
</evidence>
<dbReference type="Pfam" id="PF14703">
    <property type="entry name" value="PHM7_cyt"/>
    <property type="match status" value="1"/>
</dbReference>
<organism evidence="7 8">
    <name type="scientific">Dillenia turbinata</name>
    <dbReference type="NCBI Taxonomy" id="194707"/>
    <lineage>
        <taxon>Eukaryota</taxon>
        <taxon>Viridiplantae</taxon>
        <taxon>Streptophyta</taxon>
        <taxon>Embryophyta</taxon>
        <taxon>Tracheophyta</taxon>
        <taxon>Spermatophyta</taxon>
        <taxon>Magnoliopsida</taxon>
        <taxon>eudicotyledons</taxon>
        <taxon>Gunneridae</taxon>
        <taxon>Pentapetalae</taxon>
        <taxon>Dilleniales</taxon>
        <taxon>Dilleniaceae</taxon>
        <taxon>Dillenia</taxon>
    </lineage>
</organism>
<keyword evidence="2" id="KW-0813">Transport</keyword>
<keyword evidence="4" id="KW-1133">Transmembrane helix</keyword>
<feature type="domain" description="CSC1/OSCA1-like 7TM region" evidence="5">
    <location>
        <begin position="175"/>
        <end position="445"/>
    </location>
</feature>
<evidence type="ECO:0000256" key="2">
    <source>
        <dbReference type="ARBA" id="ARBA00023065"/>
    </source>
</evidence>
<dbReference type="GO" id="GO:0005227">
    <property type="term" value="F:calcium-activated cation channel activity"/>
    <property type="evidence" value="ECO:0007669"/>
    <property type="project" value="InterPro"/>
</dbReference>
<protein>
    <submittedName>
        <fullName evidence="7">CSC1/OSCA1-like, 7TM region</fullName>
    </submittedName>
</protein>
<evidence type="ECO:0000313" key="7">
    <source>
        <dbReference type="EMBL" id="KAK6937939.1"/>
    </source>
</evidence>
<feature type="transmembrane region" description="Helical" evidence="4">
    <location>
        <begin position="453"/>
        <end position="471"/>
    </location>
</feature>
<sequence>MFGADNKPSEVIGTTNEVLVYQKRKGSMMFENEGHDLEIEEDDVVGVDRDDKEYMKSFLGSDNDMLLEDIRENDAENPNENPAEEVKLVKIVLGHEFQHVDAAYCGDSFRWTPQDIGTKECPAAFVFFKTRYAAVVASEILQSSNPMSWVTDLAPEPHDVYWSNLCIRYQQLWIRRIGTLLAAIAFMFVFLFPVTLVQGLTKLDKLQQQRSPFLKEILRNKFMNRVVTGYLPSVILLIFLYAVPPTMMLFSAVEGSFSRSGRKKSACCKVLGFTIWNIFFVNVLSGEVIERLNYISNSIPKDIPATIARAIPEQATFFMTYVLTSGWTSLSFEIMQVFSLLSNLFSRYILKRKDETSGSTLSFPYHTEIPKLLVFGLLGFTCSVMAPLILPLLLVYFFLAYLVYRNQFLNVYVSKYESGGQFWPIAHNTTIFSLVLSQVIGMGVFGIKRSPMASGFIIPLIILTLLFNEYCRKRFNPIFEKVAAEVMPDILIQMDRRDEQNGKMGEIHRQLESAYCQFTICSKETSKGPSQDHVEDMHAIQDTEDMMPGFVFALDLGHVLSMNLEN</sequence>
<evidence type="ECO:0000256" key="4">
    <source>
        <dbReference type="SAM" id="Phobius"/>
    </source>
</evidence>
<keyword evidence="1" id="KW-0106">Calcium</keyword>
<evidence type="ECO:0000259" key="5">
    <source>
        <dbReference type="Pfam" id="PF02714"/>
    </source>
</evidence>
<dbReference type="InterPro" id="IPR003864">
    <property type="entry name" value="CSC1/OSCA1-like_7TM"/>
</dbReference>
<keyword evidence="2" id="KW-0406">Ion transport</keyword>
<evidence type="ECO:0000313" key="8">
    <source>
        <dbReference type="Proteomes" id="UP001370490"/>
    </source>
</evidence>
<comment type="caution">
    <text evidence="7">The sequence shown here is derived from an EMBL/GenBank/DDBJ whole genome shotgun (WGS) entry which is preliminary data.</text>
</comment>
<reference evidence="7 8" key="1">
    <citation type="submission" date="2023-12" db="EMBL/GenBank/DDBJ databases">
        <title>A high-quality genome assembly for Dillenia turbinata (Dilleniales).</title>
        <authorList>
            <person name="Chanderbali A."/>
        </authorList>
    </citation>
    <scope>NUCLEOTIDE SEQUENCE [LARGE SCALE GENOMIC DNA]</scope>
    <source>
        <strain evidence="7">LSX21</strain>
        <tissue evidence="7">Leaf</tissue>
    </source>
</reference>
<feature type="transmembrane region" description="Helical" evidence="4">
    <location>
        <begin position="425"/>
        <end position="447"/>
    </location>
</feature>
<gene>
    <name evidence="7" type="ORF">RJ641_031447</name>
</gene>
<dbReference type="PANTHER" id="PTHR13018">
    <property type="entry name" value="PROBABLE MEMBRANE PROTEIN DUF221-RELATED"/>
    <property type="match status" value="1"/>
</dbReference>
<feature type="transmembrane region" description="Helical" evidence="4">
    <location>
        <begin position="177"/>
        <end position="196"/>
    </location>
</feature>
<dbReference type="AlphaFoldDB" id="A0AAN8VUB8"/>
<dbReference type="Pfam" id="PF02714">
    <property type="entry name" value="RSN1_7TM"/>
    <property type="match status" value="1"/>
</dbReference>
<accession>A0AAN8VUB8</accession>
<evidence type="ECO:0000259" key="6">
    <source>
        <dbReference type="Pfam" id="PF14703"/>
    </source>
</evidence>
<dbReference type="InterPro" id="IPR045122">
    <property type="entry name" value="Csc1-like"/>
</dbReference>
<feature type="transmembrane region" description="Helical" evidence="4">
    <location>
        <begin position="230"/>
        <end position="253"/>
    </location>
</feature>